<dbReference type="KEGG" id="csy:CENSYa_0632"/>
<organism evidence="2 3">
    <name type="scientific">Cenarchaeum symbiosum (strain A)</name>
    <dbReference type="NCBI Taxonomy" id="414004"/>
    <lineage>
        <taxon>Archaea</taxon>
        <taxon>Nitrososphaerota</taxon>
        <taxon>Candidatus Cenarchaeales</taxon>
        <taxon>Candidatus Cenarchaeaceae</taxon>
        <taxon>Candidatus Cenarchaeum</taxon>
    </lineage>
</organism>
<evidence type="ECO:0000313" key="3">
    <source>
        <dbReference type="Proteomes" id="UP000000758"/>
    </source>
</evidence>
<reference evidence="2 3" key="1">
    <citation type="journal article" date="2006" name="Proc. Natl. Acad. Sci. U.S.A.">
        <title>Genomic analysis of the uncultivated marine crenarchaeote Cenarchaeum symbiosum.</title>
        <authorList>
            <person name="Hallam S.J."/>
            <person name="Konstantinidis K.T."/>
            <person name="Putnam N."/>
            <person name="Schleper C."/>
            <person name="Watanabe Y."/>
            <person name="Sugahara J."/>
            <person name="Preston C."/>
            <person name="de la Torre J."/>
            <person name="Richardson P.M."/>
            <person name="DeLong E.F."/>
        </authorList>
    </citation>
    <scope>NUCLEOTIDE SEQUENCE [LARGE SCALE GENOMIC DNA]</scope>
    <source>
        <strain evidence="3">A</strain>
    </source>
</reference>
<feature type="region of interest" description="Disordered" evidence="1">
    <location>
        <begin position="63"/>
        <end position="86"/>
    </location>
</feature>
<dbReference type="STRING" id="414004.CENSYa_0632"/>
<dbReference type="EMBL" id="DP000238">
    <property type="protein sequence ID" value="ABK77265.1"/>
    <property type="molecule type" value="Genomic_DNA"/>
</dbReference>
<evidence type="ECO:0000313" key="2">
    <source>
        <dbReference type="EMBL" id="ABK77265.1"/>
    </source>
</evidence>
<dbReference type="AlphaFoldDB" id="A0RV98"/>
<evidence type="ECO:0000256" key="1">
    <source>
        <dbReference type="SAM" id="MobiDB-lite"/>
    </source>
</evidence>
<dbReference type="HOGENOM" id="CLU_2327146_0_0_2"/>
<feature type="region of interest" description="Disordered" evidence="1">
    <location>
        <begin position="1"/>
        <end position="21"/>
    </location>
</feature>
<proteinExistence type="predicted"/>
<keyword evidence="3" id="KW-1185">Reference proteome</keyword>
<accession>A0RV98</accession>
<dbReference type="EnsemblBacteria" id="ABK77265">
    <property type="protein sequence ID" value="ABK77265"/>
    <property type="gene ID" value="CENSYa_0632"/>
</dbReference>
<dbReference type="Proteomes" id="UP000000758">
    <property type="component" value="Chromosome"/>
</dbReference>
<protein>
    <submittedName>
        <fullName evidence="2">Uncharacterized protein</fullName>
    </submittedName>
</protein>
<name>A0RV98_CENSY</name>
<gene>
    <name evidence="2" type="ordered locus">CENSYa_0632</name>
</gene>
<sequence length="98" mass="10797">MPRPWTGQARPPGCKMLQPRKRPMNGVLLRATHESFRHGPCYLLPAGVIPGIGSAIHAGTGRQKAQEICHGQKTSRGEQPRSQALGIDFDADWTNIMR</sequence>